<proteinExistence type="predicted"/>
<sequence>MYFVLSLVAFFCLVAGLYGALWLAWFVIRRRLFKRMTGIPEVQNLGEGHPREKRLKGTAVVCGGSIAGLLAARVCHDFFENVLIIEPEAWLTSEDGMRRFSWQQTNKRTRIMQYHSLHGLQAFCYSGLSKLFPDLEEQCRYSGIPVPPAETNITLAGTYLRHPTTHGKRFPRTMGASRAAFETLLRRLIIGRGHYANIKQISGIVVGIVPCPDDPSRINKVLVRKGASESSSALHEIDASLVIDCTGVTRAGFKWLAQAGYGSAEIYPEGKRALKDLKVSLDQKLHYHTLICDVPPSILEALPFPSDTQGERSNYAFLEDQPAEANGRRVFSIQKLDGPLVSLFVGQYTDDSDVSYPSIAAIRTLLPDLIANTPIPEWVFRCVDMLEETQVNVKYSHVRIPPTTYIRYHQAVNIPCNFVASGDSVMSVDPIFGQGATKALLGAILLQTILAKTGSAEKIPVEFSDCYFKEHSNKTDWLWQATRLMAYGLPFTIPIPGDSLEAGAFARWYSRKVQVLATEDEFTSSILWYSTMGLGTPIDILHPWILIKTFWKVLSD</sequence>
<gene>
    <name evidence="2" type="ORF">GYMLUDRAFT_506111</name>
</gene>
<organism evidence="2 3">
    <name type="scientific">Collybiopsis luxurians FD-317 M1</name>
    <dbReference type="NCBI Taxonomy" id="944289"/>
    <lineage>
        <taxon>Eukaryota</taxon>
        <taxon>Fungi</taxon>
        <taxon>Dikarya</taxon>
        <taxon>Basidiomycota</taxon>
        <taxon>Agaricomycotina</taxon>
        <taxon>Agaricomycetes</taxon>
        <taxon>Agaricomycetidae</taxon>
        <taxon>Agaricales</taxon>
        <taxon>Marasmiineae</taxon>
        <taxon>Omphalotaceae</taxon>
        <taxon>Collybiopsis</taxon>
        <taxon>Collybiopsis luxurians</taxon>
    </lineage>
</organism>
<evidence type="ECO:0000256" key="1">
    <source>
        <dbReference type="SAM" id="Phobius"/>
    </source>
</evidence>
<protein>
    <recommendedName>
        <fullName evidence="4">Squalene monooxygenase</fullName>
    </recommendedName>
</protein>
<dbReference type="AlphaFoldDB" id="A0A0D0CT93"/>
<evidence type="ECO:0000313" key="2">
    <source>
        <dbReference type="EMBL" id="KIK62617.1"/>
    </source>
</evidence>
<dbReference type="Proteomes" id="UP000053593">
    <property type="component" value="Unassembled WGS sequence"/>
</dbReference>
<evidence type="ECO:0008006" key="4">
    <source>
        <dbReference type="Google" id="ProtNLM"/>
    </source>
</evidence>
<keyword evidence="3" id="KW-1185">Reference proteome</keyword>
<accession>A0A0D0CT93</accession>
<dbReference type="HOGENOM" id="CLU_025587_1_0_1"/>
<feature type="transmembrane region" description="Helical" evidence="1">
    <location>
        <begin position="6"/>
        <end position="28"/>
    </location>
</feature>
<keyword evidence="1" id="KW-0812">Transmembrane</keyword>
<keyword evidence="1" id="KW-0472">Membrane</keyword>
<dbReference type="EMBL" id="KN834767">
    <property type="protein sequence ID" value="KIK62617.1"/>
    <property type="molecule type" value="Genomic_DNA"/>
</dbReference>
<dbReference type="OrthoDB" id="10051892at2759"/>
<name>A0A0D0CT93_9AGAR</name>
<dbReference type="InterPro" id="IPR036188">
    <property type="entry name" value="FAD/NAD-bd_sf"/>
</dbReference>
<dbReference type="SUPFAM" id="SSF51905">
    <property type="entry name" value="FAD/NAD(P)-binding domain"/>
    <property type="match status" value="1"/>
</dbReference>
<keyword evidence="1" id="KW-1133">Transmembrane helix</keyword>
<reference evidence="2 3" key="1">
    <citation type="submission" date="2014-04" db="EMBL/GenBank/DDBJ databases">
        <title>Evolutionary Origins and Diversification of the Mycorrhizal Mutualists.</title>
        <authorList>
            <consortium name="DOE Joint Genome Institute"/>
            <consortium name="Mycorrhizal Genomics Consortium"/>
            <person name="Kohler A."/>
            <person name="Kuo A."/>
            <person name="Nagy L.G."/>
            <person name="Floudas D."/>
            <person name="Copeland A."/>
            <person name="Barry K.W."/>
            <person name="Cichocki N."/>
            <person name="Veneault-Fourrey C."/>
            <person name="LaButti K."/>
            <person name="Lindquist E.A."/>
            <person name="Lipzen A."/>
            <person name="Lundell T."/>
            <person name="Morin E."/>
            <person name="Murat C."/>
            <person name="Riley R."/>
            <person name="Ohm R."/>
            <person name="Sun H."/>
            <person name="Tunlid A."/>
            <person name="Henrissat B."/>
            <person name="Grigoriev I.V."/>
            <person name="Hibbett D.S."/>
            <person name="Martin F."/>
        </authorList>
    </citation>
    <scope>NUCLEOTIDE SEQUENCE [LARGE SCALE GENOMIC DNA]</scope>
    <source>
        <strain evidence="2 3">FD-317 M1</strain>
    </source>
</reference>
<evidence type="ECO:0000313" key="3">
    <source>
        <dbReference type="Proteomes" id="UP000053593"/>
    </source>
</evidence>